<protein>
    <submittedName>
        <fullName evidence="8">Sulfatase-like hydrolase/transferase</fullName>
    </submittedName>
</protein>
<reference evidence="8" key="1">
    <citation type="journal article" date="2013" name="Int. J. Syst. Evol. Microbiol.">
        <title>Aestuariibaculum suncheonense gen. nov., sp. nov., a marine bacterium of the family Flavobacteriaceae isolated from a tidal flat and emended descriptions of the genera Gaetbulibacter and Tamlana.</title>
        <authorList>
            <person name="Jeong S.H."/>
            <person name="Park M.S."/>
            <person name="Jin H.M."/>
            <person name="Lee K."/>
            <person name="Park W."/>
            <person name="Jeon C.O."/>
        </authorList>
    </citation>
    <scope>NUCLEOTIDE SEQUENCE</scope>
    <source>
        <strain evidence="8">SC17</strain>
    </source>
</reference>
<dbReference type="InterPro" id="IPR050738">
    <property type="entry name" value="Sulfatase"/>
</dbReference>
<evidence type="ECO:0000313" key="9">
    <source>
        <dbReference type="Proteomes" id="UP000602057"/>
    </source>
</evidence>
<evidence type="ECO:0000256" key="4">
    <source>
        <dbReference type="ARBA" id="ARBA00022837"/>
    </source>
</evidence>
<dbReference type="PROSITE" id="PS00523">
    <property type="entry name" value="SULFATASE_1"/>
    <property type="match status" value="1"/>
</dbReference>
<feature type="chain" id="PRO_5035308032" evidence="6">
    <location>
        <begin position="24"/>
        <end position="437"/>
    </location>
</feature>
<dbReference type="EMBL" id="JACVXC010000001">
    <property type="protein sequence ID" value="MBD0834409.1"/>
    <property type="molecule type" value="Genomic_DNA"/>
</dbReference>
<evidence type="ECO:0000256" key="2">
    <source>
        <dbReference type="ARBA" id="ARBA00022723"/>
    </source>
</evidence>
<feature type="region of interest" description="Disordered" evidence="5">
    <location>
        <begin position="410"/>
        <end position="437"/>
    </location>
</feature>
<sequence length="437" mass="50523">MKLINKTLLLLLALLSISCSKQAEKTQPNVVLIMVDDMGYECLSAYGSTSYNTPNIDKLAEKGMLFENCVSQPLCTPSRVKIMTGKYNYRNYEYFGHLNNLEYTFGNLMQDAGYETCIAGKWQLNGLSFKDSISDWNDNTRPNKFGFDEYCLWQLTKTRADGERFSDPLIEQNGEFLKRNADDYGPDIFSNYVLDFIERKKDQPFFVYYPMVLVHDPFVPTPDSKTWNDRENRYKNDTTYFKDMVAYTDKIVGKITQKLEDLQLADNTIVIFTGDNGTHPTIQSRINNELIIGGKGNTIDAGTHVPLIVYWPEQIKEKSVFNHLIEFSDFFPTLADLTESEVVSDGKSFYPLLTGKDYLPRATAFVHYDPRWGQNVSKYRNQFVRSLDYKLYPNNRFFNLNDDKLETSPLPLDSLSPEEQSIKNALEQELQKHPKWK</sequence>
<dbReference type="PANTHER" id="PTHR42693">
    <property type="entry name" value="ARYLSULFATASE FAMILY MEMBER"/>
    <property type="match status" value="1"/>
</dbReference>
<dbReference type="InterPro" id="IPR017850">
    <property type="entry name" value="Alkaline_phosphatase_core_sf"/>
</dbReference>
<dbReference type="PANTHER" id="PTHR42693:SF53">
    <property type="entry name" value="ENDO-4-O-SULFATASE"/>
    <property type="match status" value="1"/>
</dbReference>
<dbReference type="Pfam" id="PF00884">
    <property type="entry name" value="Sulfatase"/>
    <property type="match status" value="1"/>
</dbReference>
<keyword evidence="9" id="KW-1185">Reference proteome</keyword>
<organism evidence="8 9">
    <name type="scientific">Aestuariibaculum suncheonense</name>
    <dbReference type="NCBI Taxonomy" id="1028745"/>
    <lineage>
        <taxon>Bacteria</taxon>
        <taxon>Pseudomonadati</taxon>
        <taxon>Bacteroidota</taxon>
        <taxon>Flavobacteriia</taxon>
        <taxon>Flavobacteriales</taxon>
        <taxon>Flavobacteriaceae</taxon>
    </lineage>
</organism>
<keyword evidence="4" id="KW-0106">Calcium</keyword>
<feature type="domain" description="Sulfatase N-terminal" evidence="7">
    <location>
        <begin position="28"/>
        <end position="338"/>
    </location>
</feature>
<evidence type="ECO:0000256" key="5">
    <source>
        <dbReference type="SAM" id="MobiDB-lite"/>
    </source>
</evidence>
<dbReference type="InterPro" id="IPR000917">
    <property type="entry name" value="Sulfatase_N"/>
</dbReference>
<dbReference type="InterPro" id="IPR024607">
    <property type="entry name" value="Sulfatase_CS"/>
</dbReference>
<comment type="caution">
    <text evidence="8">The sequence shown here is derived from an EMBL/GenBank/DDBJ whole genome shotgun (WGS) entry which is preliminary data.</text>
</comment>
<feature type="signal peptide" evidence="6">
    <location>
        <begin position="1"/>
        <end position="23"/>
    </location>
</feature>
<dbReference type="CDD" id="cd16151">
    <property type="entry name" value="sulfatase_like"/>
    <property type="match status" value="1"/>
</dbReference>
<evidence type="ECO:0000256" key="1">
    <source>
        <dbReference type="ARBA" id="ARBA00008779"/>
    </source>
</evidence>
<reference evidence="8" key="2">
    <citation type="submission" date="2020-09" db="EMBL/GenBank/DDBJ databases">
        <authorList>
            <person name="Wu Z."/>
        </authorList>
    </citation>
    <scope>NUCLEOTIDE SEQUENCE</scope>
    <source>
        <strain evidence="8">SC17</strain>
    </source>
</reference>
<dbReference type="SUPFAM" id="SSF53649">
    <property type="entry name" value="Alkaline phosphatase-like"/>
    <property type="match status" value="1"/>
</dbReference>
<dbReference type="GO" id="GO:0046872">
    <property type="term" value="F:metal ion binding"/>
    <property type="evidence" value="ECO:0007669"/>
    <property type="project" value="UniProtKB-KW"/>
</dbReference>
<dbReference type="AlphaFoldDB" id="A0A8J6Q595"/>
<dbReference type="RefSeq" id="WP_188214880.1">
    <property type="nucleotide sequence ID" value="NZ_BAABGH010000004.1"/>
</dbReference>
<keyword evidence="3 8" id="KW-0378">Hydrolase</keyword>
<evidence type="ECO:0000259" key="7">
    <source>
        <dbReference type="Pfam" id="PF00884"/>
    </source>
</evidence>
<comment type="similarity">
    <text evidence="1">Belongs to the sulfatase family.</text>
</comment>
<evidence type="ECO:0000313" key="8">
    <source>
        <dbReference type="EMBL" id="MBD0834409.1"/>
    </source>
</evidence>
<keyword evidence="2" id="KW-0479">Metal-binding</keyword>
<dbReference type="Proteomes" id="UP000602057">
    <property type="component" value="Unassembled WGS sequence"/>
</dbReference>
<accession>A0A8J6Q595</accession>
<dbReference type="GO" id="GO:0004065">
    <property type="term" value="F:arylsulfatase activity"/>
    <property type="evidence" value="ECO:0007669"/>
    <property type="project" value="TreeGrafter"/>
</dbReference>
<keyword evidence="6" id="KW-0732">Signal</keyword>
<name>A0A8J6Q595_9FLAO</name>
<dbReference type="PROSITE" id="PS51257">
    <property type="entry name" value="PROKAR_LIPOPROTEIN"/>
    <property type="match status" value="1"/>
</dbReference>
<evidence type="ECO:0000256" key="6">
    <source>
        <dbReference type="SAM" id="SignalP"/>
    </source>
</evidence>
<gene>
    <name evidence="8" type="ORF">ICJ84_03050</name>
</gene>
<dbReference type="Gene3D" id="3.40.720.10">
    <property type="entry name" value="Alkaline Phosphatase, subunit A"/>
    <property type="match status" value="1"/>
</dbReference>
<proteinExistence type="inferred from homology"/>
<evidence type="ECO:0000256" key="3">
    <source>
        <dbReference type="ARBA" id="ARBA00022801"/>
    </source>
</evidence>